<dbReference type="EMBL" id="CAJHJT010000034">
    <property type="protein sequence ID" value="CAD7005830.1"/>
    <property type="molecule type" value="Genomic_DNA"/>
</dbReference>
<keyword evidence="1" id="KW-0472">Membrane</keyword>
<dbReference type="OrthoDB" id="438211at2759"/>
<keyword evidence="1" id="KW-0812">Transmembrane</keyword>
<evidence type="ECO:0000256" key="1">
    <source>
        <dbReference type="SAM" id="Phobius"/>
    </source>
</evidence>
<keyword evidence="1" id="KW-1133">Transmembrane helix</keyword>
<feature type="transmembrane region" description="Helical" evidence="1">
    <location>
        <begin position="82"/>
        <end position="102"/>
    </location>
</feature>
<evidence type="ECO:0000313" key="2">
    <source>
        <dbReference type="EMBL" id="CAD7005830.1"/>
    </source>
</evidence>
<dbReference type="AlphaFoldDB" id="A0A811V485"/>
<sequence>MKLSTFIPFLILLYFFNFYLQDDDMGFSSRMDCCGQFVKYSLFISNLIIFIGGATVFTLTLWTLVDRSFMNELLGTNLFSGAVYVLLVTSVAICLLSFWVVLARAKKSNVCC</sequence>
<dbReference type="Proteomes" id="UP000606786">
    <property type="component" value="Unassembled WGS sequence"/>
</dbReference>
<feature type="transmembrane region" description="Helical" evidence="1">
    <location>
        <begin position="6"/>
        <end position="21"/>
    </location>
</feature>
<keyword evidence="3" id="KW-1185">Reference proteome</keyword>
<feature type="transmembrane region" description="Helical" evidence="1">
    <location>
        <begin position="42"/>
        <end position="62"/>
    </location>
</feature>
<name>A0A811V485_CERCA</name>
<organism evidence="2 3">
    <name type="scientific">Ceratitis capitata</name>
    <name type="common">Mediterranean fruit fly</name>
    <name type="synonym">Tephritis capitata</name>
    <dbReference type="NCBI Taxonomy" id="7213"/>
    <lineage>
        <taxon>Eukaryota</taxon>
        <taxon>Metazoa</taxon>
        <taxon>Ecdysozoa</taxon>
        <taxon>Arthropoda</taxon>
        <taxon>Hexapoda</taxon>
        <taxon>Insecta</taxon>
        <taxon>Pterygota</taxon>
        <taxon>Neoptera</taxon>
        <taxon>Endopterygota</taxon>
        <taxon>Diptera</taxon>
        <taxon>Brachycera</taxon>
        <taxon>Muscomorpha</taxon>
        <taxon>Tephritoidea</taxon>
        <taxon>Tephritidae</taxon>
        <taxon>Ceratitis</taxon>
        <taxon>Ceratitis</taxon>
    </lineage>
</organism>
<reference evidence="2" key="1">
    <citation type="submission" date="2020-11" db="EMBL/GenBank/DDBJ databases">
        <authorList>
            <person name="Whitehead M."/>
        </authorList>
    </citation>
    <scope>NUCLEOTIDE SEQUENCE</scope>
    <source>
        <strain evidence="2">EGII</strain>
    </source>
</reference>
<protein>
    <submittedName>
        <fullName evidence="2">(Mediterranean fruit fly) hypothetical protein</fullName>
    </submittedName>
</protein>
<evidence type="ECO:0000313" key="3">
    <source>
        <dbReference type="Proteomes" id="UP000606786"/>
    </source>
</evidence>
<accession>A0A811V485</accession>
<gene>
    <name evidence="2" type="ORF">CCAP1982_LOCUS14174</name>
</gene>
<proteinExistence type="predicted"/>
<comment type="caution">
    <text evidence="2">The sequence shown here is derived from an EMBL/GenBank/DDBJ whole genome shotgun (WGS) entry which is preliminary data.</text>
</comment>